<accession>A0A6G1E2D2</accession>
<sequence>MECARVGNRSLPHLESPLLDQMHMDQMCRNIIPPRGRGGLRRRRGRLPGGGGGCSASASLELARGVGSESVRGESDQILRGDGDWEASRGRGRVRPLASVGYVVLGPTAWLRENDAAWVEVVGL</sequence>
<comment type="caution">
    <text evidence="2">The sequence shown here is derived from an EMBL/GenBank/DDBJ whole genome shotgun (WGS) entry which is preliminary data.</text>
</comment>
<dbReference type="Proteomes" id="UP000479710">
    <property type="component" value="Unassembled WGS sequence"/>
</dbReference>
<keyword evidence="3" id="KW-1185">Reference proteome</keyword>
<feature type="region of interest" description="Disordered" evidence="1">
    <location>
        <begin position="31"/>
        <end position="54"/>
    </location>
</feature>
<reference evidence="2 3" key="1">
    <citation type="submission" date="2019-11" db="EMBL/GenBank/DDBJ databases">
        <title>Whole genome sequence of Oryza granulata.</title>
        <authorList>
            <person name="Li W."/>
        </authorList>
    </citation>
    <scope>NUCLEOTIDE SEQUENCE [LARGE SCALE GENOMIC DNA]</scope>
    <source>
        <strain evidence="3">cv. Menghai</strain>
        <tissue evidence="2">Leaf</tissue>
    </source>
</reference>
<name>A0A6G1E2D2_9ORYZ</name>
<evidence type="ECO:0000313" key="3">
    <source>
        <dbReference type="Proteomes" id="UP000479710"/>
    </source>
</evidence>
<evidence type="ECO:0000256" key="1">
    <source>
        <dbReference type="SAM" id="MobiDB-lite"/>
    </source>
</evidence>
<proteinExistence type="predicted"/>
<protein>
    <submittedName>
        <fullName evidence="2">Uncharacterized protein</fullName>
    </submittedName>
</protein>
<organism evidence="2 3">
    <name type="scientific">Oryza meyeriana var. granulata</name>
    <dbReference type="NCBI Taxonomy" id="110450"/>
    <lineage>
        <taxon>Eukaryota</taxon>
        <taxon>Viridiplantae</taxon>
        <taxon>Streptophyta</taxon>
        <taxon>Embryophyta</taxon>
        <taxon>Tracheophyta</taxon>
        <taxon>Spermatophyta</taxon>
        <taxon>Magnoliopsida</taxon>
        <taxon>Liliopsida</taxon>
        <taxon>Poales</taxon>
        <taxon>Poaceae</taxon>
        <taxon>BOP clade</taxon>
        <taxon>Oryzoideae</taxon>
        <taxon>Oryzeae</taxon>
        <taxon>Oryzinae</taxon>
        <taxon>Oryza</taxon>
        <taxon>Oryza meyeriana</taxon>
    </lineage>
</organism>
<evidence type="ECO:0000313" key="2">
    <source>
        <dbReference type="EMBL" id="KAF0918867.1"/>
    </source>
</evidence>
<dbReference type="AlphaFoldDB" id="A0A6G1E2D2"/>
<dbReference type="EMBL" id="SPHZ02000005">
    <property type="protein sequence ID" value="KAF0918867.1"/>
    <property type="molecule type" value="Genomic_DNA"/>
</dbReference>
<gene>
    <name evidence="2" type="ORF">E2562_026702</name>
</gene>